<dbReference type="GO" id="GO:0007165">
    <property type="term" value="P:signal transduction"/>
    <property type="evidence" value="ECO:0007669"/>
    <property type="project" value="TreeGrafter"/>
</dbReference>
<dbReference type="SUPFAM" id="SSF52096">
    <property type="entry name" value="ClpP/crotonase"/>
    <property type="match status" value="1"/>
</dbReference>
<dbReference type="CDD" id="cd07560">
    <property type="entry name" value="Peptidase_S41_CPP"/>
    <property type="match status" value="1"/>
</dbReference>
<dbReference type="InterPro" id="IPR004447">
    <property type="entry name" value="Peptidase_S41A"/>
</dbReference>
<dbReference type="Gene3D" id="3.30.750.44">
    <property type="match status" value="1"/>
</dbReference>
<dbReference type="GO" id="GO:0004175">
    <property type="term" value="F:endopeptidase activity"/>
    <property type="evidence" value="ECO:0007669"/>
    <property type="project" value="TreeGrafter"/>
</dbReference>
<feature type="compositionally biased region" description="Basic and acidic residues" evidence="6">
    <location>
        <begin position="654"/>
        <end position="668"/>
    </location>
</feature>
<dbReference type="EMBL" id="FOLH01000003">
    <property type="protein sequence ID" value="SFC11943.1"/>
    <property type="molecule type" value="Genomic_DNA"/>
</dbReference>
<dbReference type="Pfam" id="PF17804">
    <property type="entry name" value="TSP_NTD"/>
    <property type="match status" value="1"/>
</dbReference>
<organism evidence="8 9">
    <name type="scientific">Marinospirillum celere</name>
    <dbReference type="NCBI Taxonomy" id="1122252"/>
    <lineage>
        <taxon>Bacteria</taxon>
        <taxon>Pseudomonadati</taxon>
        <taxon>Pseudomonadota</taxon>
        <taxon>Gammaproteobacteria</taxon>
        <taxon>Oceanospirillales</taxon>
        <taxon>Oceanospirillaceae</taxon>
        <taxon>Marinospirillum</taxon>
    </lineage>
</organism>
<dbReference type="GO" id="GO:0030288">
    <property type="term" value="C:outer membrane-bounded periplasmic space"/>
    <property type="evidence" value="ECO:0007669"/>
    <property type="project" value="TreeGrafter"/>
</dbReference>
<dbReference type="InterPro" id="IPR036034">
    <property type="entry name" value="PDZ_sf"/>
</dbReference>
<reference evidence="8 9" key="1">
    <citation type="submission" date="2016-10" db="EMBL/GenBank/DDBJ databases">
        <authorList>
            <person name="de Groot N.N."/>
        </authorList>
    </citation>
    <scope>NUCLEOTIDE SEQUENCE [LARGE SCALE GENOMIC DNA]</scope>
    <source>
        <strain evidence="8 9">DSM 18438</strain>
    </source>
</reference>
<dbReference type="GO" id="GO:0006508">
    <property type="term" value="P:proteolysis"/>
    <property type="evidence" value="ECO:0007669"/>
    <property type="project" value="UniProtKB-KW"/>
</dbReference>
<dbReference type="InterPro" id="IPR029045">
    <property type="entry name" value="ClpP/crotonase-like_dom_sf"/>
</dbReference>
<dbReference type="SMART" id="SM00245">
    <property type="entry name" value="TSPc"/>
    <property type="match status" value="1"/>
</dbReference>
<dbReference type="PROSITE" id="PS50106">
    <property type="entry name" value="PDZ"/>
    <property type="match status" value="1"/>
</dbReference>
<dbReference type="Gene3D" id="2.30.42.10">
    <property type="match status" value="1"/>
</dbReference>
<dbReference type="CDD" id="cd06782">
    <property type="entry name" value="cpPDZ_CPP-like"/>
    <property type="match status" value="1"/>
</dbReference>
<name>A0A1I1GRS9_9GAMM</name>
<comment type="similarity">
    <text evidence="1 5">Belongs to the peptidase S41A family.</text>
</comment>
<evidence type="ECO:0000256" key="2">
    <source>
        <dbReference type="ARBA" id="ARBA00022670"/>
    </source>
</evidence>
<dbReference type="InterPro" id="IPR040573">
    <property type="entry name" value="TSP_N"/>
</dbReference>
<dbReference type="Pfam" id="PF11818">
    <property type="entry name" value="DUF3340"/>
    <property type="match status" value="1"/>
</dbReference>
<dbReference type="PANTHER" id="PTHR32060">
    <property type="entry name" value="TAIL-SPECIFIC PROTEASE"/>
    <property type="match status" value="1"/>
</dbReference>
<dbReference type="InterPro" id="IPR001478">
    <property type="entry name" value="PDZ"/>
</dbReference>
<keyword evidence="2 5" id="KW-0645">Protease</keyword>
<dbReference type="GO" id="GO:0008236">
    <property type="term" value="F:serine-type peptidase activity"/>
    <property type="evidence" value="ECO:0007669"/>
    <property type="project" value="UniProtKB-KW"/>
</dbReference>
<keyword evidence="9" id="KW-1185">Reference proteome</keyword>
<dbReference type="InterPro" id="IPR005151">
    <property type="entry name" value="Tail-specific_protease"/>
</dbReference>
<evidence type="ECO:0000256" key="1">
    <source>
        <dbReference type="ARBA" id="ARBA00009179"/>
    </source>
</evidence>
<dbReference type="FunFam" id="3.90.226.10:FF:000090">
    <property type="entry name" value="Tail-specific protease"/>
    <property type="match status" value="1"/>
</dbReference>
<evidence type="ECO:0000256" key="4">
    <source>
        <dbReference type="ARBA" id="ARBA00022825"/>
    </source>
</evidence>
<dbReference type="AlphaFoldDB" id="A0A1I1GRS9"/>
<feature type="region of interest" description="Disordered" evidence="6">
    <location>
        <begin position="638"/>
        <end position="671"/>
    </location>
</feature>
<dbReference type="STRING" id="1122252.SAMN05660443_1481"/>
<keyword evidence="4 5" id="KW-0720">Serine protease</keyword>
<dbReference type="Pfam" id="PF03572">
    <property type="entry name" value="Peptidase_S41"/>
    <property type="match status" value="1"/>
</dbReference>
<gene>
    <name evidence="8" type="ORF">SAMN05660443_1481</name>
</gene>
<evidence type="ECO:0000256" key="5">
    <source>
        <dbReference type="RuleBase" id="RU004404"/>
    </source>
</evidence>
<feature type="domain" description="PDZ" evidence="7">
    <location>
        <begin position="247"/>
        <end position="318"/>
    </location>
</feature>
<evidence type="ECO:0000256" key="6">
    <source>
        <dbReference type="SAM" id="MobiDB-lite"/>
    </source>
</evidence>
<dbReference type="InterPro" id="IPR020992">
    <property type="entry name" value="Tail_Prtase_C"/>
</dbReference>
<dbReference type="SUPFAM" id="SSF50156">
    <property type="entry name" value="PDZ domain-like"/>
    <property type="match status" value="1"/>
</dbReference>
<protein>
    <submittedName>
        <fullName evidence="8">Carboxyl-terminal processing protease</fullName>
    </submittedName>
</protein>
<evidence type="ECO:0000259" key="7">
    <source>
        <dbReference type="PROSITE" id="PS50106"/>
    </source>
</evidence>
<sequence length="690" mass="78233">MQTVLLRWVFISLLTLTLGLGLSLQAKAENSSREYTPLTELEPSSSQRQVAKEITRLLTYQHFADITLGSELEKQTLENYLKQLDPSKALLVRSEAEALLKRTDELEAALLEGKLEFAYEIYVEITGRHQERLEQNLMLLREQLDQFDFESDQRFQADRRELEWPETQEEIDTYWQQRLTHELLSLMDAEQSIEEARDLLVRRYENRLNRLRQTNSNDVFQSFMNAFTTTIDPHTGYMTPRSSDSFNIQMKLSLEGIGAMLQTDNEYTKVVSLVPGGPADRQGELAPTDRIIGVGQDEDGEIENVIGLRLDEVVDKIRGPKGSIVRLEVLAADNTDRRIIEIERNAVQLEDQAASKRILETQVDGETKRIGVIEIPTFYLDFEGQRTSRSDYRSTTRDVRRLIDELKEEGIDGLVIDLRNNGGGALQEANSLVGLFIPRGPVVQVKDADGNVQILGDNDGRVHYDGPLSVVINRLSASASEIFAGAIQDYGRGVVVGQQSFGKGTVQTILDLSEGQLKITRAKFYRISGGSTQHKGVIPDISFPPLFDPERIGESASENALPWDQVSPVIPPRESPIKARLDDLKALHQIRIQEDPNFQFLIAQSEWMQRHNGSPSISLNREQRHLEKEKEEAEQLAMENRRREGLGLEQLSSLKDEEPENPHDREPTPIDQAMLEEAGRILMDFARLNH</sequence>
<dbReference type="PANTHER" id="PTHR32060:SF22">
    <property type="entry name" value="CARBOXYL-TERMINAL-PROCESSING PEPTIDASE 3, CHLOROPLASTIC"/>
    <property type="match status" value="1"/>
</dbReference>
<evidence type="ECO:0000313" key="9">
    <source>
        <dbReference type="Proteomes" id="UP000199058"/>
    </source>
</evidence>
<dbReference type="RefSeq" id="WP_245751727.1">
    <property type="nucleotide sequence ID" value="NZ_FOLH01000003.1"/>
</dbReference>
<evidence type="ECO:0000313" key="8">
    <source>
        <dbReference type="EMBL" id="SFC11943.1"/>
    </source>
</evidence>
<dbReference type="Proteomes" id="UP000199058">
    <property type="component" value="Unassembled WGS sequence"/>
</dbReference>
<dbReference type="Gene3D" id="3.90.226.10">
    <property type="entry name" value="2-enoyl-CoA Hydratase, Chain A, domain 1"/>
    <property type="match status" value="1"/>
</dbReference>
<keyword evidence="3 5" id="KW-0378">Hydrolase</keyword>
<accession>A0A1I1GRS9</accession>
<proteinExistence type="inferred from homology"/>
<dbReference type="SMART" id="SM00228">
    <property type="entry name" value="PDZ"/>
    <property type="match status" value="1"/>
</dbReference>
<dbReference type="Pfam" id="PF00595">
    <property type="entry name" value="PDZ"/>
    <property type="match status" value="1"/>
</dbReference>
<dbReference type="NCBIfam" id="TIGR00225">
    <property type="entry name" value="prc"/>
    <property type="match status" value="1"/>
</dbReference>
<evidence type="ECO:0000256" key="3">
    <source>
        <dbReference type="ARBA" id="ARBA00022801"/>
    </source>
</evidence>